<name>B4DK58_HUMAN</name>
<evidence type="ECO:0000313" key="1">
    <source>
        <dbReference type="EMBL" id="BAG59070.1"/>
    </source>
</evidence>
<proteinExistence type="evidence at transcript level"/>
<dbReference type="AlphaFoldDB" id="B4DK58"/>
<accession>B4DK58</accession>
<dbReference type="EMBL" id="AK296405">
    <property type="protein sequence ID" value="BAG59070.1"/>
    <property type="molecule type" value="mRNA"/>
</dbReference>
<protein>
    <submittedName>
        <fullName evidence="1">cDNA FLJ61688</fullName>
    </submittedName>
</protein>
<sequence>MVSVGFGDRAGLGSSCRCSQITPDMASAVATRYVLGHWPRDHICGCGSHQLSSWRAEPDGGVGMPHTLSEPPSGLTGIWAGALVSPEKQMKENLRSNDSEPRLPGFESCLIHSLAVWPWASNFASLGPSVNKG</sequence>
<organism evidence="1">
    <name type="scientific">Homo sapiens</name>
    <name type="common">Human</name>
    <dbReference type="NCBI Taxonomy" id="9606"/>
    <lineage>
        <taxon>Eukaryota</taxon>
        <taxon>Metazoa</taxon>
        <taxon>Chordata</taxon>
        <taxon>Craniata</taxon>
        <taxon>Vertebrata</taxon>
        <taxon>Euteleostomi</taxon>
        <taxon>Mammalia</taxon>
        <taxon>Eutheria</taxon>
        <taxon>Euarchontoglires</taxon>
        <taxon>Primates</taxon>
        <taxon>Haplorrhini</taxon>
        <taxon>Catarrhini</taxon>
        <taxon>Hominidae</taxon>
        <taxon>Homo</taxon>
    </lineage>
</organism>
<dbReference type="ProteomicsDB" id="4429"/>
<reference evidence="1" key="1">
    <citation type="submission" date="2007-10" db="EMBL/GenBank/DDBJ databases">
        <title>NEDO human cDNA sequencing project focused on splicing variants.</title>
        <authorList>
            <person name="Wakamatsu A."/>
            <person name="Yamamoto J."/>
            <person name="Kimura K."/>
            <person name="Ishii S."/>
            <person name="Watanabe K."/>
            <person name="Sugiyama A."/>
            <person name="Murakawa K."/>
            <person name="Kaida T."/>
            <person name="Tsuchiya K."/>
            <person name="Fukuzumi Y."/>
            <person name="Kumagai A."/>
            <person name="Oishi Y."/>
            <person name="Yamamoto S."/>
            <person name="Ono Y."/>
            <person name="Komori Y."/>
            <person name="Yamazaki M."/>
            <person name="Kisu Y."/>
            <person name="Nishikawa T."/>
            <person name="Sugano S."/>
            <person name="Nomura N."/>
            <person name="Isogai T."/>
        </authorList>
    </citation>
    <scope>NUCLEOTIDE SEQUENCE</scope>
    <source>
        <tissue evidence="1">Thalamus</tissue>
    </source>
</reference>